<proteinExistence type="predicted"/>
<dbReference type="GO" id="GO:0016301">
    <property type="term" value="F:kinase activity"/>
    <property type="evidence" value="ECO:0007669"/>
    <property type="project" value="UniProtKB-KW"/>
</dbReference>
<evidence type="ECO:0000256" key="1">
    <source>
        <dbReference type="ARBA" id="ARBA00022679"/>
    </source>
</evidence>
<dbReference type="InterPro" id="IPR022708">
    <property type="entry name" value="Atg1-like_tMIT"/>
</dbReference>
<keyword evidence="3 8" id="KW-0418">Kinase</keyword>
<evidence type="ECO:0000256" key="5">
    <source>
        <dbReference type="SAM" id="MobiDB-lite"/>
    </source>
</evidence>
<feature type="domain" description="Serine/threonine-protein kinase Atg1-like tMIT" evidence="6">
    <location>
        <begin position="221"/>
        <end position="286"/>
    </location>
</feature>
<dbReference type="Pfam" id="PF12063">
    <property type="entry name" value="ATG1-like_MIT1"/>
    <property type="match status" value="1"/>
</dbReference>
<evidence type="ECO:0000259" key="6">
    <source>
        <dbReference type="Pfam" id="PF12063"/>
    </source>
</evidence>
<accession>A0A6G1SA84</accession>
<keyword evidence="4" id="KW-0067">ATP-binding</keyword>
<sequence>MSDSQQSQQEQQQQQQPQQSPRSKQKLADSLDQEQMPRQRQHTPPTPPSPLQQLPPPLSPPSSLIASNSPKQNLNFFNSSQFQRHKQFHHQDPFAATAITARRPSLGNALTDVTNISPTLRFNLGSPAMSRFVPNQFSSPHQQSADNISSGGPTGISPPVFYALDLQEETLLDKEHNETLAKLNFVDSLVGCIVSLADSRSALTNLTTTDDETKPKALIELPIEVVRKVERLVLYLKASQLTSSALKLSKAEIQENRLRNSSSVRQVLRLLKDKFHHCLNMCKSLEYQATLSSSIGRTALELIAPDKLIYDYAIEMCQTAALEEMFGQPEECYKRYQTAQILLHGLLHQVSQDDKPVLEKYKLAVEKRLLMLQYHFQQQQQQILGTSSSSNMGGGGSPFCGQKSSSRYSY</sequence>
<feature type="compositionally biased region" description="Pro residues" evidence="5">
    <location>
        <begin position="44"/>
        <end position="60"/>
    </location>
</feature>
<dbReference type="AlphaFoldDB" id="A0A6G1SA84"/>
<dbReference type="Pfam" id="PF21127">
    <property type="entry name" value="ATG1-like_MIT2"/>
    <property type="match status" value="1"/>
</dbReference>
<dbReference type="EMBL" id="GGYP01002091">
    <property type="protein sequence ID" value="MDE46862.1"/>
    <property type="molecule type" value="Transcribed_RNA"/>
</dbReference>
<evidence type="ECO:0000313" key="8">
    <source>
        <dbReference type="EMBL" id="MDE46862.1"/>
    </source>
</evidence>
<evidence type="ECO:0000259" key="7">
    <source>
        <dbReference type="Pfam" id="PF21127"/>
    </source>
</evidence>
<name>A0A6G1SA84_9ACAR</name>
<organism evidence="8">
    <name type="scientific">Aceria tosichella</name>
    <name type="common">wheat curl mite</name>
    <dbReference type="NCBI Taxonomy" id="561515"/>
    <lineage>
        <taxon>Eukaryota</taxon>
        <taxon>Metazoa</taxon>
        <taxon>Ecdysozoa</taxon>
        <taxon>Arthropoda</taxon>
        <taxon>Chelicerata</taxon>
        <taxon>Arachnida</taxon>
        <taxon>Acari</taxon>
        <taxon>Acariformes</taxon>
        <taxon>Trombidiformes</taxon>
        <taxon>Prostigmata</taxon>
        <taxon>Eupodina</taxon>
        <taxon>Eriophyoidea</taxon>
        <taxon>Eriophyidae</taxon>
        <taxon>Eriophyinae</taxon>
        <taxon>Aceriini</taxon>
        <taxon>Aceria</taxon>
    </lineage>
</organism>
<evidence type="ECO:0000256" key="3">
    <source>
        <dbReference type="ARBA" id="ARBA00022777"/>
    </source>
</evidence>
<gene>
    <name evidence="8" type="primary">unc-51_0</name>
    <name evidence="8" type="ORF">g.9237</name>
</gene>
<reference evidence="8" key="1">
    <citation type="submission" date="2018-10" db="EMBL/GenBank/DDBJ databases">
        <title>Transcriptome assembly of Aceria tosichella (Wheat curl mite) Type 2.</title>
        <authorList>
            <person name="Scully E.D."/>
            <person name="Geib S.M."/>
            <person name="Palmer N.A."/>
            <person name="Gupta A.K."/>
            <person name="Sarath G."/>
            <person name="Tatineni S."/>
        </authorList>
    </citation>
    <scope>NUCLEOTIDE SEQUENCE</scope>
    <source>
        <strain evidence="8">LincolnNE</strain>
    </source>
</reference>
<protein>
    <submittedName>
        <fullName evidence="8">Serine/threonine-protein kinase unc-51</fullName>
    </submittedName>
</protein>
<keyword evidence="2" id="KW-0547">Nucleotide-binding</keyword>
<keyword evidence="1" id="KW-0808">Transferase</keyword>
<feature type="region of interest" description="Disordered" evidence="5">
    <location>
        <begin position="1"/>
        <end position="75"/>
    </location>
</feature>
<feature type="domain" description="ATG1-like MIT" evidence="7">
    <location>
        <begin position="303"/>
        <end position="373"/>
    </location>
</feature>
<feature type="compositionally biased region" description="Low complexity" evidence="5">
    <location>
        <begin position="1"/>
        <end position="22"/>
    </location>
</feature>
<feature type="region of interest" description="Disordered" evidence="5">
    <location>
        <begin position="386"/>
        <end position="410"/>
    </location>
</feature>
<evidence type="ECO:0000256" key="2">
    <source>
        <dbReference type="ARBA" id="ARBA00022741"/>
    </source>
</evidence>
<evidence type="ECO:0000256" key="4">
    <source>
        <dbReference type="ARBA" id="ARBA00022840"/>
    </source>
</evidence>
<dbReference type="InterPro" id="IPR048941">
    <property type="entry name" value="ATG1-like_MIT2"/>
</dbReference>
<feature type="compositionally biased region" description="Polar residues" evidence="5">
    <location>
        <begin position="65"/>
        <end position="75"/>
    </location>
</feature>